<dbReference type="InterPro" id="IPR002938">
    <property type="entry name" value="FAD-bd"/>
</dbReference>
<name>A0ABW1B744_9ACTN</name>
<dbReference type="PRINTS" id="PR00420">
    <property type="entry name" value="RNGMNOXGNASE"/>
</dbReference>
<dbReference type="Proteomes" id="UP001596112">
    <property type="component" value="Unassembled WGS sequence"/>
</dbReference>
<feature type="region of interest" description="Disordered" evidence="3">
    <location>
        <begin position="393"/>
        <end position="415"/>
    </location>
</feature>
<dbReference type="EMBL" id="JBHSNZ010000009">
    <property type="protein sequence ID" value="MFC5808992.1"/>
    <property type="molecule type" value="Genomic_DNA"/>
</dbReference>
<keyword evidence="2" id="KW-0520">NAD</keyword>
<dbReference type="SUPFAM" id="SSF51905">
    <property type="entry name" value="FAD/NAD(P)-binding domain"/>
    <property type="match status" value="1"/>
</dbReference>
<evidence type="ECO:0000256" key="2">
    <source>
        <dbReference type="ARBA" id="ARBA00023027"/>
    </source>
</evidence>
<evidence type="ECO:0000256" key="1">
    <source>
        <dbReference type="ARBA" id="ARBA00023002"/>
    </source>
</evidence>
<dbReference type="InterPro" id="IPR036188">
    <property type="entry name" value="FAD/NAD-bd_sf"/>
</dbReference>
<organism evidence="5 6">
    <name type="scientific">Streptomyces heilongjiangensis</name>
    <dbReference type="NCBI Taxonomy" id="945052"/>
    <lineage>
        <taxon>Bacteria</taxon>
        <taxon>Bacillati</taxon>
        <taxon>Actinomycetota</taxon>
        <taxon>Actinomycetes</taxon>
        <taxon>Kitasatosporales</taxon>
        <taxon>Streptomycetaceae</taxon>
        <taxon>Streptomyces</taxon>
    </lineage>
</organism>
<accession>A0ABW1B744</accession>
<keyword evidence="5" id="KW-0503">Monooxygenase</keyword>
<gene>
    <name evidence="5" type="ORF">ACFQGO_16020</name>
</gene>
<dbReference type="GO" id="GO:0004497">
    <property type="term" value="F:monooxygenase activity"/>
    <property type="evidence" value="ECO:0007669"/>
    <property type="project" value="UniProtKB-KW"/>
</dbReference>
<proteinExistence type="predicted"/>
<dbReference type="RefSeq" id="WP_272169303.1">
    <property type="nucleotide sequence ID" value="NZ_JAQOSL010000009.1"/>
</dbReference>
<protein>
    <submittedName>
        <fullName evidence="5">FAD-dependent monooxygenase</fullName>
    </submittedName>
</protein>
<dbReference type="PANTHER" id="PTHR43476">
    <property type="entry name" value="3-(3-HYDROXY-PHENYL)PROPIONATE/3-HYDROXYCINNAMIC ACID HYDROXYLASE"/>
    <property type="match status" value="1"/>
</dbReference>
<evidence type="ECO:0000313" key="6">
    <source>
        <dbReference type="Proteomes" id="UP001596112"/>
    </source>
</evidence>
<reference evidence="6" key="1">
    <citation type="journal article" date="2019" name="Int. J. Syst. Evol. Microbiol.">
        <title>The Global Catalogue of Microorganisms (GCM) 10K type strain sequencing project: providing services to taxonomists for standard genome sequencing and annotation.</title>
        <authorList>
            <consortium name="The Broad Institute Genomics Platform"/>
            <consortium name="The Broad Institute Genome Sequencing Center for Infectious Disease"/>
            <person name="Wu L."/>
            <person name="Ma J."/>
        </authorList>
    </citation>
    <scope>NUCLEOTIDE SEQUENCE [LARGE SCALE GENOMIC DNA]</scope>
    <source>
        <strain evidence="6">JCM 9918</strain>
    </source>
</reference>
<evidence type="ECO:0000259" key="4">
    <source>
        <dbReference type="Pfam" id="PF01494"/>
    </source>
</evidence>
<dbReference type="PANTHER" id="PTHR43476:SF4">
    <property type="entry name" value="BLR0106 PROTEIN"/>
    <property type="match status" value="1"/>
</dbReference>
<comment type="caution">
    <text evidence="5">The sequence shown here is derived from an EMBL/GenBank/DDBJ whole genome shotgun (WGS) entry which is preliminary data.</text>
</comment>
<feature type="domain" description="FAD-binding" evidence="4">
    <location>
        <begin position="5"/>
        <end position="316"/>
    </location>
</feature>
<sequence length="415" mass="46001">MKIACVGGGPAGLYFSILMKRQDPSHDITVHERNPAGSTYGWGVTYWSELLEKLREGDPETAHAISQNSVSWTSGVAHVRDRTTVQPGDEGFGIGRHRLLELLAERARSLGVRVEYESEVTADALPDADLVVAGDGVHSAVRERYADRFGSDIALGRNAYIWLGTTKVFDSFTFSFQETDHGWIWAYGYPFSGEQSTCVIECSPRTLAGLGLDGMGEADGLARLEKIFADILDGHPLIGREKGDGAAQWLTFRTLTNRTWRHGDIVLLGDAAHTTHYSIGAGTTLALEDAICLARELGAQPDKQAALAAYERRRKADLLRLQSAARYSAQWYENLPRYIHLPPEQMFALLGQRHSPLLPYVPPQLYYRLDRAAGRLEALRRLKRWLGPKLARTSQSRALAPRKEAARQGAPHQEA</sequence>
<keyword evidence="1" id="KW-0560">Oxidoreductase</keyword>
<dbReference type="InterPro" id="IPR050631">
    <property type="entry name" value="PheA/TfdB_FAD_monoxygenase"/>
</dbReference>
<evidence type="ECO:0000256" key="3">
    <source>
        <dbReference type="SAM" id="MobiDB-lite"/>
    </source>
</evidence>
<dbReference type="Gene3D" id="3.50.50.60">
    <property type="entry name" value="FAD/NAD(P)-binding domain"/>
    <property type="match status" value="1"/>
</dbReference>
<keyword evidence="6" id="KW-1185">Reference proteome</keyword>
<evidence type="ECO:0000313" key="5">
    <source>
        <dbReference type="EMBL" id="MFC5808992.1"/>
    </source>
</evidence>
<dbReference type="Pfam" id="PF01494">
    <property type="entry name" value="FAD_binding_3"/>
    <property type="match status" value="1"/>
</dbReference>
<dbReference type="Gene3D" id="3.30.9.20">
    <property type="match status" value="1"/>
</dbReference>